<gene>
    <name evidence="1" type="ORF">BRAA05T20772Z</name>
</gene>
<reference evidence="1" key="1">
    <citation type="submission" date="2018-11" db="EMBL/GenBank/DDBJ databases">
        <authorList>
            <consortium name="Genoscope - CEA"/>
            <person name="William W."/>
        </authorList>
    </citation>
    <scope>NUCLEOTIDE SEQUENCE</scope>
</reference>
<evidence type="ECO:0000313" key="1">
    <source>
        <dbReference type="EMBL" id="VDC71058.1"/>
    </source>
</evidence>
<dbReference type="AlphaFoldDB" id="A0A3P5ZFR2"/>
<name>A0A3P5ZFR2_BRACM</name>
<organism evidence="1">
    <name type="scientific">Brassica campestris</name>
    <name type="common">Field mustard</name>
    <dbReference type="NCBI Taxonomy" id="3711"/>
    <lineage>
        <taxon>Eukaryota</taxon>
        <taxon>Viridiplantae</taxon>
        <taxon>Streptophyta</taxon>
        <taxon>Embryophyta</taxon>
        <taxon>Tracheophyta</taxon>
        <taxon>Spermatophyta</taxon>
        <taxon>Magnoliopsida</taxon>
        <taxon>eudicotyledons</taxon>
        <taxon>Gunneridae</taxon>
        <taxon>Pentapetalae</taxon>
        <taxon>rosids</taxon>
        <taxon>malvids</taxon>
        <taxon>Brassicales</taxon>
        <taxon>Brassicaceae</taxon>
        <taxon>Brassiceae</taxon>
        <taxon>Brassica</taxon>
    </lineage>
</organism>
<protein>
    <submittedName>
        <fullName evidence="1">Uncharacterized protein</fullName>
    </submittedName>
</protein>
<accession>A0A3P5ZFR2</accession>
<proteinExistence type="predicted"/>
<sequence>MAKIKRVGWGRHKCVSFNVPCCVLSLLFYEAER</sequence>
<dbReference type="EMBL" id="LR031570">
    <property type="protein sequence ID" value="VDC71058.1"/>
    <property type="molecule type" value="Genomic_DNA"/>
</dbReference>